<dbReference type="GO" id="GO:0031145">
    <property type="term" value="P:anaphase-promoting complex-dependent catabolic process"/>
    <property type="evidence" value="ECO:0007669"/>
    <property type="project" value="TreeGrafter"/>
</dbReference>
<keyword evidence="4" id="KW-0498">Mitosis</keyword>
<keyword evidence="2" id="KW-0132">Cell division</keyword>
<keyword evidence="6" id="KW-1185">Reference proteome</keyword>
<keyword evidence="1" id="KW-0853">WD repeat</keyword>
<protein>
    <submittedName>
        <fullName evidence="7">Uncharacterized protein</fullName>
    </submittedName>
</protein>
<evidence type="ECO:0000313" key="7">
    <source>
        <dbReference type="WBParaSite" id="PSAMB.scaffold16594size1298.g36969.t1"/>
    </source>
</evidence>
<evidence type="ECO:0000256" key="2">
    <source>
        <dbReference type="ARBA" id="ARBA00022618"/>
    </source>
</evidence>
<reference evidence="7" key="1">
    <citation type="submission" date="2022-11" db="UniProtKB">
        <authorList>
            <consortium name="WormBaseParasite"/>
        </authorList>
    </citation>
    <scope>IDENTIFICATION</scope>
</reference>
<dbReference type="InterPro" id="IPR015943">
    <property type="entry name" value="WD40/YVTN_repeat-like_dom_sf"/>
</dbReference>
<dbReference type="Gene3D" id="2.130.10.10">
    <property type="entry name" value="YVTN repeat-like/Quinoprotein amine dehydrogenase"/>
    <property type="match status" value="1"/>
</dbReference>
<dbReference type="InterPro" id="IPR033010">
    <property type="entry name" value="Cdc20/Fizzy"/>
</dbReference>
<dbReference type="InterPro" id="IPR036322">
    <property type="entry name" value="WD40_repeat_dom_sf"/>
</dbReference>
<dbReference type="SUPFAM" id="SSF50978">
    <property type="entry name" value="WD40 repeat-like"/>
    <property type="match status" value="1"/>
</dbReference>
<name>A0A914V911_9BILA</name>
<evidence type="ECO:0000313" key="6">
    <source>
        <dbReference type="Proteomes" id="UP000887566"/>
    </source>
</evidence>
<dbReference type="PANTHER" id="PTHR19918">
    <property type="entry name" value="CELL DIVISION CYCLE 20 CDC20 FIZZY -RELATED"/>
    <property type="match status" value="1"/>
</dbReference>
<dbReference type="GO" id="GO:1905786">
    <property type="term" value="P:positive regulation of anaphase-promoting complex-dependent catabolic process"/>
    <property type="evidence" value="ECO:0007669"/>
    <property type="project" value="TreeGrafter"/>
</dbReference>
<accession>A0A914V911</accession>
<proteinExistence type="predicted"/>
<keyword evidence="5" id="KW-0131">Cell cycle</keyword>
<dbReference type="GO" id="GO:0005680">
    <property type="term" value="C:anaphase-promoting complex"/>
    <property type="evidence" value="ECO:0007669"/>
    <property type="project" value="TreeGrafter"/>
</dbReference>
<dbReference type="PANTHER" id="PTHR19918:SF8">
    <property type="entry name" value="FI02843P"/>
    <property type="match status" value="1"/>
</dbReference>
<dbReference type="GO" id="GO:1990757">
    <property type="term" value="F:ubiquitin ligase activator activity"/>
    <property type="evidence" value="ECO:0007669"/>
    <property type="project" value="TreeGrafter"/>
</dbReference>
<dbReference type="WBParaSite" id="PSAMB.scaffold16594size1298.g36969.t1">
    <property type="protein sequence ID" value="PSAMB.scaffold16594size1298.g36969.t1"/>
    <property type="gene ID" value="PSAMB.scaffold16594size1298.g36969"/>
</dbReference>
<evidence type="ECO:0000256" key="5">
    <source>
        <dbReference type="ARBA" id="ARBA00023306"/>
    </source>
</evidence>
<evidence type="ECO:0000256" key="3">
    <source>
        <dbReference type="ARBA" id="ARBA00022737"/>
    </source>
</evidence>
<organism evidence="6 7">
    <name type="scientific">Plectus sambesii</name>
    <dbReference type="NCBI Taxonomy" id="2011161"/>
    <lineage>
        <taxon>Eukaryota</taxon>
        <taxon>Metazoa</taxon>
        <taxon>Ecdysozoa</taxon>
        <taxon>Nematoda</taxon>
        <taxon>Chromadorea</taxon>
        <taxon>Plectida</taxon>
        <taxon>Plectina</taxon>
        <taxon>Plectoidea</taxon>
        <taxon>Plectidae</taxon>
        <taxon>Plectus</taxon>
    </lineage>
</organism>
<dbReference type="GO" id="GO:0051301">
    <property type="term" value="P:cell division"/>
    <property type="evidence" value="ECO:0007669"/>
    <property type="project" value="UniProtKB-KW"/>
</dbReference>
<keyword evidence="3" id="KW-0677">Repeat</keyword>
<evidence type="ECO:0000256" key="1">
    <source>
        <dbReference type="ARBA" id="ARBA00022574"/>
    </source>
</evidence>
<evidence type="ECO:0000256" key="4">
    <source>
        <dbReference type="ARBA" id="ARBA00022776"/>
    </source>
</evidence>
<sequence>LYDPSRENTLLRMMDGHTTRVGSLAWNSHLLTSGCRSGEIVHHDVRMPNHVIATLSGHTQVGF</sequence>
<dbReference type="GO" id="GO:0010997">
    <property type="term" value="F:anaphase-promoting complex binding"/>
    <property type="evidence" value="ECO:0007669"/>
    <property type="project" value="InterPro"/>
</dbReference>
<dbReference type="AlphaFoldDB" id="A0A914V911"/>
<dbReference type="Proteomes" id="UP000887566">
    <property type="component" value="Unplaced"/>
</dbReference>